<protein>
    <submittedName>
        <fullName evidence="2">TATA-binding protein interacting (TIP20) domain-containing protein</fullName>
    </submittedName>
</protein>
<evidence type="ECO:0000313" key="2">
    <source>
        <dbReference type="WBParaSite" id="ES5_v2.g22735.t1"/>
    </source>
</evidence>
<organism evidence="1 2">
    <name type="scientific">Panagrolaimus sp. ES5</name>
    <dbReference type="NCBI Taxonomy" id="591445"/>
    <lineage>
        <taxon>Eukaryota</taxon>
        <taxon>Metazoa</taxon>
        <taxon>Ecdysozoa</taxon>
        <taxon>Nematoda</taxon>
        <taxon>Chromadorea</taxon>
        <taxon>Rhabditida</taxon>
        <taxon>Tylenchina</taxon>
        <taxon>Panagrolaimomorpha</taxon>
        <taxon>Panagrolaimoidea</taxon>
        <taxon>Panagrolaimidae</taxon>
        <taxon>Panagrolaimus</taxon>
    </lineage>
</organism>
<dbReference type="WBParaSite" id="ES5_v2.g22735.t1">
    <property type="protein sequence ID" value="ES5_v2.g22735.t1"/>
    <property type="gene ID" value="ES5_v2.g22735"/>
</dbReference>
<reference evidence="2" key="1">
    <citation type="submission" date="2022-11" db="UniProtKB">
        <authorList>
            <consortium name="WormBaseParasite"/>
        </authorList>
    </citation>
    <scope>IDENTIFICATION</scope>
</reference>
<proteinExistence type="predicted"/>
<evidence type="ECO:0000313" key="1">
    <source>
        <dbReference type="Proteomes" id="UP000887579"/>
    </source>
</evidence>
<name>A0AC34FZK2_9BILA</name>
<sequence>MSASQALGSLAVGNIKRFLPFILTQIKEEASRRYLLVYALRELITSDSVDAAGQQLFSSNIDTIWQGIITQANSTESTRIVVAECLGKLCLMNPEKYLSELVNCFKSSDPLVQLVNCFKSSDPLVRSTALVAIRYMISDKPIPADALLMKVLPIFFEGVEDENIDTRRLAIVLASTVANHKPFLIRDSLDKILPHVYIETTPRKELQREVEMGPFKNLVDDGIELRRSAFECLYNLVEHCLDRISFHEFAENVEKGLTDVHDIKQLSYLTLIRLTETCPHQIAQHSDAIADTMKVHLLSKPKQNAVKIDNDKQEEMKRMVVRALIAMKGMQTHERLPKVNELFELVIKDFAAVLAEVKADGSV</sequence>
<accession>A0AC34FZK2</accession>
<dbReference type="Proteomes" id="UP000887579">
    <property type="component" value="Unplaced"/>
</dbReference>